<accession>A0A391NLY8</accession>
<evidence type="ECO:0000313" key="2">
    <source>
        <dbReference type="EMBL" id="GCA62160.1"/>
    </source>
</evidence>
<evidence type="ECO:0000256" key="1">
    <source>
        <dbReference type="SAM" id="MobiDB-lite"/>
    </source>
</evidence>
<dbReference type="Proteomes" id="UP000265618">
    <property type="component" value="Unassembled WGS sequence"/>
</dbReference>
<dbReference type="EMBL" id="BDIP01000241">
    <property type="protein sequence ID" value="GCA62160.1"/>
    <property type="molecule type" value="Genomic_DNA"/>
</dbReference>
<reference evidence="2 3" key="1">
    <citation type="journal article" date="2018" name="PLoS ONE">
        <title>The draft genome of Kipferlia bialata reveals reductive genome evolution in fornicate parasites.</title>
        <authorList>
            <person name="Tanifuji G."/>
            <person name="Takabayashi S."/>
            <person name="Kume K."/>
            <person name="Takagi M."/>
            <person name="Nakayama T."/>
            <person name="Kamikawa R."/>
            <person name="Inagaki Y."/>
            <person name="Hashimoto T."/>
        </authorList>
    </citation>
    <scope>NUCLEOTIDE SEQUENCE [LARGE SCALE GENOMIC DNA]</scope>
    <source>
        <strain evidence="2">NY0173</strain>
    </source>
</reference>
<feature type="compositionally biased region" description="Low complexity" evidence="1">
    <location>
        <begin position="30"/>
        <end position="44"/>
    </location>
</feature>
<protein>
    <submittedName>
        <fullName evidence="2">Uncharacterized protein</fullName>
    </submittedName>
</protein>
<organism evidence="2 3">
    <name type="scientific">Kipferlia bialata</name>
    <dbReference type="NCBI Taxonomy" id="797122"/>
    <lineage>
        <taxon>Eukaryota</taxon>
        <taxon>Metamonada</taxon>
        <taxon>Carpediemonas-like organisms</taxon>
        <taxon>Kipferlia</taxon>
    </lineage>
</organism>
<comment type="caution">
    <text evidence="2">The sequence shown here is derived from an EMBL/GenBank/DDBJ whole genome shotgun (WGS) entry which is preliminary data.</text>
</comment>
<name>A0A391NLY8_9EUKA</name>
<dbReference type="AlphaFoldDB" id="A0A391NLY8"/>
<sequence>MPNQLNALLEASHLAPRRLSVDNGQTGIDGLSLLTSSTGSSASGRESRPKTPMDRTSVTASMYGVDEDDQLDVHKAKTLAAVMAKYDREGSPVIACLMNNVVVSLSVRVGVDCTLKPIYADSSIGAGG</sequence>
<proteinExistence type="predicted"/>
<keyword evidence="3" id="KW-1185">Reference proteome</keyword>
<gene>
    <name evidence="2" type="ORF">KIPB_001644</name>
</gene>
<feature type="region of interest" description="Disordered" evidence="1">
    <location>
        <begin position="30"/>
        <end position="57"/>
    </location>
</feature>
<evidence type="ECO:0000313" key="3">
    <source>
        <dbReference type="Proteomes" id="UP000265618"/>
    </source>
</evidence>